<name>A0A344TM26_9BACT</name>
<accession>A0A344TM26</accession>
<proteinExistence type="predicted"/>
<reference evidence="2 3" key="1">
    <citation type="submission" date="2018-07" db="EMBL/GenBank/DDBJ databases">
        <title>Genome sequencing of Runella.</title>
        <authorList>
            <person name="Baek M.-G."/>
            <person name="Yi H."/>
        </authorList>
    </citation>
    <scope>NUCLEOTIDE SEQUENCE [LARGE SCALE GENOMIC DNA]</scope>
    <source>
        <strain evidence="2 3">HYN0085</strain>
    </source>
</reference>
<dbReference type="Pfam" id="PF20221">
    <property type="entry name" value="DUF6580"/>
    <property type="match status" value="1"/>
</dbReference>
<feature type="transmembrane region" description="Helical" evidence="1">
    <location>
        <begin position="167"/>
        <end position="185"/>
    </location>
</feature>
<evidence type="ECO:0000313" key="3">
    <source>
        <dbReference type="Proteomes" id="UP000251993"/>
    </source>
</evidence>
<dbReference type="InterPro" id="IPR046487">
    <property type="entry name" value="DUF6580"/>
</dbReference>
<dbReference type="KEGG" id="run:DR864_19120"/>
<organism evidence="2 3">
    <name type="scientific">Runella rosea</name>
    <dbReference type="NCBI Taxonomy" id="2259595"/>
    <lineage>
        <taxon>Bacteria</taxon>
        <taxon>Pseudomonadati</taxon>
        <taxon>Bacteroidota</taxon>
        <taxon>Cytophagia</taxon>
        <taxon>Cytophagales</taxon>
        <taxon>Spirosomataceae</taxon>
        <taxon>Runella</taxon>
    </lineage>
</organism>
<dbReference type="RefSeq" id="WP_114068465.1">
    <property type="nucleotide sequence ID" value="NZ_CP030850.1"/>
</dbReference>
<protein>
    <submittedName>
        <fullName evidence="2">Uncharacterized protein</fullName>
    </submittedName>
</protein>
<dbReference type="EMBL" id="CP030850">
    <property type="protein sequence ID" value="AXE19697.1"/>
    <property type="molecule type" value="Genomic_DNA"/>
</dbReference>
<keyword evidence="3" id="KW-1185">Reference proteome</keyword>
<evidence type="ECO:0000313" key="2">
    <source>
        <dbReference type="EMBL" id="AXE19697.1"/>
    </source>
</evidence>
<keyword evidence="1" id="KW-0472">Membrane</keyword>
<keyword evidence="1" id="KW-1133">Transmembrane helix</keyword>
<evidence type="ECO:0000256" key="1">
    <source>
        <dbReference type="SAM" id="Phobius"/>
    </source>
</evidence>
<feature type="transmembrane region" description="Helical" evidence="1">
    <location>
        <begin position="87"/>
        <end position="105"/>
    </location>
</feature>
<dbReference type="OrthoDB" id="9806699at2"/>
<feature type="transmembrane region" description="Helical" evidence="1">
    <location>
        <begin position="54"/>
        <end position="75"/>
    </location>
</feature>
<gene>
    <name evidence="2" type="ORF">DR864_19120</name>
</gene>
<dbReference type="AlphaFoldDB" id="A0A344TM26"/>
<dbReference type="Proteomes" id="UP000251993">
    <property type="component" value="Chromosome"/>
</dbReference>
<sequence length="196" mass="21802">MKNTLNPRLLTLLCFMLAAALIRILNVAQLSPVSNFTPLGAMALFSGAYFTTRWKAFSFPLITLFISDLLINAVIYQGRYGIIYEGWYWVYGIFALIVFYGKVLLQKINVKNVVLAAVIATLSHWVLSDGSVWLSGGIDLRTGLPLSRDWAGFVQCLTQGVLFMRNFLAGTLAYSALLFGGFEVLKMRFPKLAVAE</sequence>
<keyword evidence="1" id="KW-0812">Transmembrane</keyword>